<dbReference type="SUPFAM" id="SSF48179">
    <property type="entry name" value="6-phosphogluconate dehydrogenase C-terminal domain-like"/>
    <property type="match status" value="1"/>
</dbReference>
<dbReference type="InterPro" id="IPR027417">
    <property type="entry name" value="P-loop_NTPase"/>
</dbReference>
<comment type="caution">
    <text evidence="1">The sequence shown here is derived from an EMBL/GenBank/DDBJ whole genome shotgun (WGS) entry which is preliminary data.</text>
</comment>
<sequence length="277" mass="30960">MNQRLIYVMGPSGAGKDSVLGWLRERLPPAYRCIGPGEPSPVLSRQVAKYTKRLTPPALTACKLKGQFALSWQANGLHYGVRHTELSALQQGHWVLVNGSRGHLHHAQQSHPGMQVVHITADPATLIQRLSARQRETAEQIQQRVQRATHLLCRKRRSRFLTMAHWTKRVRPCSKHWHDWRPGHADLNHSDGLIDPLATRTARCLKEGVLTSVHDGNIGSIFGIGFPAWTGGALQFIYGQAWMRFAKRSAELAALYGAGFVLTADVITSLKQHQPVY</sequence>
<dbReference type="GO" id="GO:0004300">
    <property type="term" value="F:enoyl-CoA hydratase activity"/>
    <property type="evidence" value="ECO:0007669"/>
    <property type="project" value="TreeGrafter"/>
</dbReference>
<dbReference type="EMBL" id="WJBH02000309">
    <property type="protein sequence ID" value="KAI9549315.1"/>
    <property type="molecule type" value="Genomic_DNA"/>
</dbReference>
<proteinExistence type="predicted"/>
<name>A0AAD5KD38_9CRUS</name>
<evidence type="ECO:0000313" key="3">
    <source>
        <dbReference type="Proteomes" id="UP000820818"/>
    </source>
</evidence>
<dbReference type="GO" id="GO:0006635">
    <property type="term" value="P:fatty acid beta-oxidation"/>
    <property type="evidence" value="ECO:0007669"/>
    <property type="project" value="TreeGrafter"/>
</dbReference>
<dbReference type="Proteomes" id="UP000820818">
    <property type="component" value="Unassembled WGS sequence"/>
</dbReference>
<evidence type="ECO:0000313" key="2">
    <source>
        <dbReference type="EMBL" id="KAI9549315.1"/>
    </source>
</evidence>
<dbReference type="InterPro" id="IPR008927">
    <property type="entry name" value="6-PGluconate_DH-like_C_sf"/>
</dbReference>
<dbReference type="GO" id="GO:0016509">
    <property type="term" value="F:long-chain (3S)-3-hydroxyacyl-CoA dehydrogenase (NAD+) activity"/>
    <property type="evidence" value="ECO:0007669"/>
    <property type="project" value="TreeGrafter"/>
</dbReference>
<dbReference type="InterPro" id="IPR013328">
    <property type="entry name" value="6PGD_dom2"/>
</dbReference>
<evidence type="ECO:0000313" key="1">
    <source>
        <dbReference type="EMBL" id="KAI9549201.1"/>
    </source>
</evidence>
<organism evidence="1 3">
    <name type="scientific">Daphnia sinensis</name>
    <dbReference type="NCBI Taxonomy" id="1820382"/>
    <lineage>
        <taxon>Eukaryota</taxon>
        <taxon>Metazoa</taxon>
        <taxon>Ecdysozoa</taxon>
        <taxon>Arthropoda</taxon>
        <taxon>Crustacea</taxon>
        <taxon>Branchiopoda</taxon>
        <taxon>Diplostraca</taxon>
        <taxon>Cladocera</taxon>
        <taxon>Anomopoda</taxon>
        <taxon>Daphniidae</taxon>
        <taxon>Daphnia</taxon>
        <taxon>Daphnia similis group</taxon>
    </lineage>
</organism>
<protein>
    <submittedName>
        <fullName evidence="1">Trifunctiol enzyme subunit alpha</fullName>
    </submittedName>
</protein>
<dbReference type="SUPFAM" id="SSF52540">
    <property type="entry name" value="P-loop containing nucleoside triphosphate hydrolases"/>
    <property type="match status" value="1"/>
</dbReference>
<dbReference type="AlphaFoldDB" id="A0AAD5KD38"/>
<gene>
    <name evidence="2" type="ORF">GHT06_006614</name>
    <name evidence="1" type="ORF">GHT06_006644</name>
</gene>
<accession>A0AAD5KD38</accession>
<keyword evidence="3" id="KW-1185">Reference proteome</keyword>
<dbReference type="Gene3D" id="3.40.50.300">
    <property type="entry name" value="P-loop containing nucleotide triphosphate hydrolases"/>
    <property type="match status" value="1"/>
</dbReference>
<dbReference type="PANTHER" id="PTHR43612:SF3">
    <property type="entry name" value="TRIFUNCTIONAL ENZYME SUBUNIT ALPHA, MITOCHONDRIAL"/>
    <property type="match status" value="1"/>
</dbReference>
<dbReference type="PANTHER" id="PTHR43612">
    <property type="entry name" value="TRIFUNCTIONAL ENZYME SUBUNIT ALPHA"/>
    <property type="match status" value="1"/>
</dbReference>
<dbReference type="EMBL" id="WJBH02000346">
    <property type="protein sequence ID" value="KAI9549201.1"/>
    <property type="molecule type" value="Genomic_DNA"/>
</dbReference>
<dbReference type="InterPro" id="IPR050136">
    <property type="entry name" value="FA_oxidation_alpha_subunit"/>
</dbReference>
<dbReference type="Gene3D" id="1.10.1040.10">
    <property type="entry name" value="N-(1-d-carboxylethyl)-l-norvaline Dehydrogenase, domain 2"/>
    <property type="match status" value="1"/>
</dbReference>
<reference evidence="1" key="1">
    <citation type="submission" date="2022-05" db="EMBL/GenBank/DDBJ databases">
        <title>A multi-omics perspective on studying reproductive biology in Daphnia sinensis.</title>
        <authorList>
            <person name="Jia J."/>
        </authorList>
    </citation>
    <scope>NUCLEOTIDE SEQUENCE</scope>
    <source>
        <strain evidence="1">WSL</strain>
    </source>
</reference>